<feature type="non-terminal residue" evidence="2">
    <location>
        <position position="66"/>
    </location>
</feature>
<feature type="region of interest" description="Disordered" evidence="1">
    <location>
        <begin position="1"/>
        <end position="40"/>
    </location>
</feature>
<proteinExistence type="predicted"/>
<evidence type="ECO:0000313" key="3">
    <source>
        <dbReference type="Proteomes" id="UP000054359"/>
    </source>
</evidence>
<dbReference type="Proteomes" id="UP000054359">
    <property type="component" value="Unassembled WGS sequence"/>
</dbReference>
<protein>
    <submittedName>
        <fullName evidence="2">Uncharacterized protein</fullName>
    </submittedName>
</protein>
<organism evidence="2 3">
    <name type="scientific">Stegodyphus mimosarum</name>
    <name type="common">African social velvet spider</name>
    <dbReference type="NCBI Taxonomy" id="407821"/>
    <lineage>
        <taxon>Eukaryota</taxon>
        <taxon>Metazoa</taxon>
        <taxon>Ecdysozoa</taxon>
        <taxon>Arthropoda</taxon>
        <taxon>Chelicerata</taxon>
        <taxon>Arachnida</taxon>
        <taxon>Araneae</taxon>
        <taxon>Araneomorphae</taxon>
        <taxon>Entelegynae</taxon>
        <taxon>Eresoidea</taxon>
        <taxon>Eresidae</taxon>
        <taxon>Stegodyphus</taxon>
    </lineage>
</organism>
<dbReference type="AlphaFoldDB" id="A0A087T8P1"/>
<dbReference type="EMBL" id="KK113971">
    <property type="protein sequence ID" value="KFM61480.1"/>
    <property type="molecule type" value="Genomic_DNA"/>
</dbReference>
<accession>A0A087T8P1</accession>
<keyword evidence="3" id="KW-1185">Reference proteome</keyword>
<sequence length="66" mass="7420">MITPEMESVISGARSSSPPPYSQTSISENMAVQEEPPPPYEEAIKQCQRSKTFVLEEKKSQRKMSC</sequence>
<evidence type="ECO:0000256" key="1">
    <source>
        <dbReference type="SAM" id="MobiDB-lite"/>
    </source>
</evidence>
<name>A0A087T8P1_STEMI</name>
<evidence type="ECO:0000313" key="2">
    <source>
        <dbReference type="EMBL" id="KFM61480.1"/>
    </source>
</evidence>
<gene>
    <name evidence="2" type="ORF">X975_00917</name>
</gene>
<reference evidence="2 3" key="1">
    <citation type="submission" date="2013-11" db="EMBL/GenBank/DDBJ databases">
        <title>Genome sequencing of Stegodyphus mimosarum.</title>
        <authorList>
            <person name="Bechsgaard J."/>
        </authorList>
    </citation>
    <scope>NUCLEOTIDE SEQUENCE [LARGE SCALE GENOMIC DNA]</scope>
</reference>